<comment type="caution">
    <text evidence="3">The sequence shown here is derived from an EMBL/GenBank/DDBJ whole genome shotgun (WGS) entry which is preliminary data.</text>
</comment>
<dbReference type="InterPro" id="IPR002545">
    <property type="entry name" value="CheW-lke_dom"/>
</dbReference>
<protein>
    <submittedName>
        <fullName evidence="3">CheW-like domain protein</fullName>
    </submittedName>
</protein>
<dbReference type="PROSITE" id="PS50851">
    <property type="entry name" value="CHEW"/>
    <property type="match status" value="1"/>
</dbReference>
<proteinExistence type="predicted"/>
<dbReference type="GO" id="GO:0005829">
    <property type="term" value="C:cytosol"/>
    <property type="evidence" value="ECO:0007669"/>
    <property type="project" value="TreeGrafter"/>
</dbReference>
<feature type="region of interest" description="Disordered" evidence="1">
    <location>
        <begin position="160"/>
        <end position="182"/>
    </location>
</feature>
<evidence type="ECO:0000256" key="1">
    <source>
        <dbReference type="SAM" id="MobiDB-lite"/>
    </source>
</evidence>
<dbReference type="GO" id="GO:0007165">
    <property type="term" value="P:signal transduction"/>
    <property type="evidence" value="ECO:0007669"/>
    <property type="project" value="InterPro"/>
</dbReference>
<reference evidence="3 4" key="1">
    <citation type="submission" date="2019-02" db="EMBL/GenBank/DDBJ databases">
        <title>Deep-cultivation of Planctomycetes and their phenomic and genomic characterization uncovers novel biology.</title>
        <authorList>
            <person name="Wiegand S."/>
            <person name="Jogler M."/>
            <person name="Boedeker C."/>
            <person name="Pinto D."/>
            <person name="Vollmers J."/>
            <person name="Rivas-Marin E."/>
            <person name="Kohn T."/>
            <person name="Peeters S.H."/>
            <person name="Heuer A."/>
            <person name="Rast P."/>
            <person name="Oberbeckmann S."/>
            <person name="Bunk B."/>
            <person name="Jeske O."/>
            <person name="Meyerdierks A."/>
            <person name="Storesund J.E."/>
            <person name="Kallscheuer N."/>
            <person name="Luecker S."/>
            <person name="Lage O.M."/>
            <person name="Pohl T."/>
            <person name="Merkel B.J."/>
            <person name="Hornburger P."/>
            <person name="Mueller R.-W."/>
            <person name="Bruemmer F."/>
            <person name="Labrenz M."/>
            <person name="Spormann A.M."/>
            <person name="Op Den Camp H."/>
            <person name="Overmann J."/>
            <person name="Amann R."/>
            <person name="Jetten M.S.M."/>
            <person name="Mascher T."/>
            <person name="Medema M.H."/>
            <person name="Devos D.P."/>
            <person name="Kaster A.-K."/>
            <person name="Ovreas L."/>
            <person name="Rohde M."/>
            <person name="Galperin M.Y."/>
            <person name="Jogler C."/>
        </authorList>
    </citation>
    <scope>NUCLEOTIDE SEQUENCE [LARGE SCALE GENOMIC DNA]</scope>
    <source>
        <strain evidence="3 4">KOR42</strain>
    </source>
</reference>
<dbReference type="Gene3D" id="2.30.30.40">
    <property type="entry name" value="SH3 Domains"/>
    <property type="match status" value="1"/>
</dbReference>
<name>A0A5C5X8D1_9PLAN</name>
<dbReference type="InterPro" id="IPR039315">
    <property type="entry name" value="CheW"/>
</dbReference>
<dbReference type="GO" id="GO:0006935">
    <property type="term" value="P:chemotaxis"/>
    <property type="evidence" value="ECO:0007669"/>
    <property type="project" value="InterPro"/>
</dbReference>
<evidence type="ECO:0000313" key="4">
    <source>
        <dbReference type="Proteomes" id="UP000317243"/>
    </source>
</evidence>
<dbReference type="PANTHER" id="PTHR22617:SF23">
    <property type="entry name" value="CHEMOTAXIS PROTEIN CHEW"/>
    <property type="match status" value="1"/>
</dbReference>
<dbReference type="SUPFAM" id="SSF50341">
    <property type="entry name" value="CheW-like"/>
    <property type="match status" value="1"/>
</dbReference>
<dbReference type="AlphaFoldDB" id="A0A5C5X8D1"/>
<dbReference type="PANTHER" id="PTHR22617">
    <property type="entry name" value="CHEMOTAXIS SENSOR HISTIDINE KINASE-RELATED"/>
    <property type="match status" value="1"/>
</dbReference>
<dbReference type="Gene3D" id="2.40.50.180">
    <property type="entry name" value="CheA-289, Domain 4"/>
    <property type="match status" value="1"/>
</dbReference>
<dbReference type="OrthoDB" id="276801at2"/>
<dbReference type="RefSeq" id="WP_146508289.1">
    <property type="nucleotide sequence ID" value="NZ_SIHI01000001.1"/>
</dbReference>
<evidence type="ECO:0000259" key="2">
    <source>
        <dbReference type="PROSITE" id="PS50851"/>
    </source>
</evidence>
<keyword evidence="4" id="KW-1185">Reference proteome</keyword>
<sequence>MNHTSMFCIFRKGRTWLAMPASVVREVMPRPAFVSIPRTHRVLSGMCHIRSEFIPVLNLSSLLPSETVGHEPFLLIVEDTDGDWSILVDEVDSLAMLETSDAPENSQSGWNETVIGWATLQDRVVRLLDHVRFRQLAETEMKDSWKRGLDQGHVLTDDFSDADDDESAELSGQHAVVMSRKS</sequence>
<evidence type="ECO:0000313" key="3">
    <source>
        <dbReference type="EMBL" id="TWT58122.1"/>
    </source>
</evidence>
<dbReference type="SMART" id="SM00260">
    <property type="entry name" value="CheW"/>
    <property type="match status" value="1"/>
</dbReference>
<feature type="domain" description="CheW-like" evidence="2">
    <location>
        <begin position="4"/>
        <end position="139"/>
    </location>
</feature>
<accession>A0A5C5X8D1</accession>
<gene>
    <name evidence="3" type="ORF">KOR42_14930</name>
</gene>
<dbReference type="EMBL" id="SIHI01000001">
    <property type="protein sequence ID" value="TWT58122.1"/>
    <property type="molecule type" value="Genomic_DNA"/>
</dbReference>
<organism evidence="3 4">
    <name type="scientific">Thalassoglobus neptunius</name>
    <dbReference type="NCBI Taxonomy" id="1938619"/>
    <lineage>
        <taxon>Bacteria</taxon>
        <taxon>Pseudomonadati</taxon>
        <taxon>Planctomycetota</taxon>
        <taxon>Planctomycetia</taxon>
        <taxon>Planctomycetales</taxon>
        <taxon>Planctomycetaceae</taxon>
        <taxon>Thalassoglobus</taxon>
    </lineage>
</organism>
<dbReference type="Pfam" id="PF01584">
    <property type="entry name" value="CheW"/>
    <property type="match status" value="1"/>
</dbReference>
<dbReference type="InterPro" id="IPR036061">
    <property type="entry name" value="CheW-like_dom_sf"/>
</dbReference>
<dbReference type="Proteomes" id="UP000317243">
    <property type="component" value="Unassembled WGS sequence"/>
</dbReference>